<organism evidence="1 2">
    <name type="scientific">Marimonas arenosa</name>
    <dbReference type="NCBI Taxonomy" id="1795305"/>
    <lineage>
        <taxon>Bacteria</taxon>
        <taxon>Pseudomonadati</taxon>
        <taxon>Pseudomonadota</taxon>
        <taxon>Alphaproteobacteria</taxon>
        <taxon>Rhodobacterales</taxon>
        <taxon>Paracoccaceae</taxon>
        <taxon>Marimonas</taxon>
    </lineage>
</organism>
<dbReference type="SUPFAM" id="SSF56399">
    <property type="entry name" value="ADP-ribosylation"/>
    <property type="match status" value="1"/>
</dbReference>
<dbReference type="EMBL" id="JANHAX010000002">
    <property type="protein sequence ID" value="MDQ2089917.1"/>
    <property type="molecule type" value="Genomic_DNA"/>
</dbReference>
<reference evidence="1" key="2">
    <citation type="submission" date="2023-02" db="EMBL/GenBank/DDBJ databases">
        <title>'Rhodoalgimonas zhirmunskyi' gen. nov., isolated from a red alga.</title>
        <authorList>
            <person name="Nedashkovskaya O.I."/>
            <person name="Otstavnykh N.Y."/>
            <person name="Bystritskaya E.P."/>
            <person name="Balabanova L.A."/>
            <person name="Isaeva M.P."/>
        </authorList>
    </citation>
    <scope>NUCLEOTIDE SEQUENCE</scope>
    <source>
        <strain evidence="1">KCTC 52189</strain>
    </source>
</reference>
<dbReference type="PANTHER" id="PTHR34129">
    <property type="entry name" value="BLR1139 PROTEIN"/>
    <property type="match status" value="1"/>
</dbReference>
<comment type="caution">
    <text evidence="1">The sequence shown here is derived from an EMBL/GenBank/DDBJ whole genome shotgun (WGS) entry which is preliminary data.</text>
</comment>
<dbReference type="InterPro" id="IPR009297">
    <property type="entry name" value="DUF952"/>
</dbReference>
<dbReference type="Pfam" id="PF06108">
    <property type="entry name" value="DUF952"/>
    <property type="match status" value="1"/>
</dbReference>
<protein>
    <submittedName>
        <fullName evidence="1">DUF952 domain-containing protein</fullName>
    </submittedName>
</protein>
<reference evidence="1" key="1">
    <citation type="submission" date="2022-07" db="EMBL/GenBank/DDBJ databases">
        <authorList>
            <person name="Otstavnykh N."/>
            <person name="Isaeva M."/>
            <person name="Bystritskaya E."/>
        </authorList>
    </citation>
    <scope>NUCLEOTIDE SEQUENCE</scope>
    <source>
        <strain evidence="1">KCTC 52189</strain>
    </source>
</reference>
<dbReference type="Gene3D" id="3.20.170.20">
    <property type="entry name" value="Protein of unknown function DUF952"/>
    <property type="match status" value="1"/>
</dbReference>
<sequence length="111" mass="12324">MLIYKIFRAPEWAKLQSRGETLGAPVDLADGFVHFSTADQVQETAARHFAGEGDLCLLALEADALGEALKWEPSRGGDLFPHLYRPLRLVDVLWQKPLPLKQGAHDFTGLL</sequence>
<keyword evidence="2" id="KW-1185">Reference proteome</keyword>
<name>A0AAE4B468_9RHOB</name>
<proteinExistence type="predicted"/>
<gene>
    <name evidence="1" type="ORF">NO357_08420</name>
</gene>
<dbReference type="PANTHER" id="PTHR34129:SF1">
    <property type="entry name" value="DUF952 DOMAIN-CONTAINING PROTEIN"/>
    <property type="match status" value="1"/>
</dbReference>
<accession>A0AAE4B468</accession>
<dbReference type="RefSeq" id="WP_306735185.1">
    <property type="nucleotide sequence ID" value="NZ_JANHAX010000002.1"/>
</dbReference>
<evidence type="ECO:0000313" key="1">
    <source>
        <dbReference type="EMBL" id="MDQ2089917.1"/>
    </source>
</evidence>
<dbReference type="AlphaFoldDB" id="A0AAE4B468"/>
<dbReference type="Proteomes" id="UP001226762">
    <property type="component" value="Unassembled WGS sequence"/>
</dbReference>
<evidence type="ECO:0000313" key="2">
    <source>
        <dbReference type="Proteomes" id="UP001226762"/>
    </source>
</evidence>